<name>A0A0J6WL06_9MYCO</name>
<dbReference type="RefSeq" id="WP_048469018.1">
    <property type="nucleotide sequence ID" value="NZ_JYNL01000009.1"/>
</dbReference>
<comment type="caution">
    <text evidence="2">The sequence shown here is derived from an EMBL/GenBank/DDBJ whole genome shotgun (WGS) entry which is preliminary data.</text>
</comment>
<feature type="compositionally biased region" description="Basic and acidic residues" evidence="1">
    <location>
        <begin position="646"/>
        <end position="655"/>
    </location>
</feature>
<gene>
    <name evidence="2" type="ORF">MCHLDSM_01015</name>
</gene>
<evidence type="ECO:0000256" key="1">
    <source>
        <dbReference type="SAM" id="MobiDB-lite"/>
    </source>
</evidence>
<evidence type="ECO:0000313" key="2">
    <source>
        <dbReference type="EMBL" id="KMO82392.1"/>
    </source>
</evidence>
<feature type="compositionally biased region" description="Polar residues" evidence="1">
    <location>
        <begin position="538"/>
        <end position="549"/>
    </location>
</feature>
<feature type="compositionally biased region" description="Polar residues" evidence="1">
    <location>
        <begin position="622"/>
        <end position="645"/>
    </location>
</feature>
<reference evidence="2 3" key="1">
    <citation type="journal article" date="2015" name="Genome Biol. Evol.">
        <title>Characterization of Three Mycobacterium spp. with Potential Use in Bioremediation by Genome Sequencing and Comparative Genomics.</title>
        <authorList>
            <person name="Das S."/>
            <person name="Pettersson B.M."/>
            <person name="Behra P.R."/>
            <person name="Ramesh M."/>
            <person name="Dasgupta S."/>
            <person name="Bhattacharya A."/>
            <person name="Kirsebom L.A."/>
        </authorList>
    </citation>
    <scope>NUCLEOTIDE SEQUENCE [LARGE SCALE GENOMIC DNA]</scope>
    <source>
        <strain evidence="2 3">DSM 43826</strain>
    </source>
</reference>
<feature type="region of interest" description="Disordered" evidence="1">
    <location>
        <begin position="463"/>
        <end position="687"/>
    </location>
</feature>
<organism evidence="2 3">
    <name type="scientific">Mycolicibacterium chlorophenolicum</name>
    <dbReference type="NCBI Taxonomy" id="37916"/>
    <lineage>
        <taxon>Bacteria</taxon>
        <taxon>Bacillati</taxon>
        <taxon>Actinomycetota</taxon>
        <taxon>Actinomycetes</taxon>
        <taxon>Mycobacteriales</taxon>
        <taxon>Mycobacteriaceae</taxon>
        <taxon>Mycolicibacterium</taxon>
    </lineage>
</organism>
<evidence type="ECO:0000313" key="3">
    <source>
        <dbReference type="Proteomes" id="UP000036513"/>
    </source>
</evidence>
<dbReference type="EMBL" id="JYNL01000009">
    <property type="protein sequence ID" value="KMO82392.1"/>
    <property type="molecule type" value="Genomic_DNA"/>
</dbReference>
<dbReference type="PATRIC" id="fig|37916.4.peg.884"/>
<accession>A0A0J6WL06</accession>
<feature type="compositionally biased region" description="Basic and acidic residues" evidence="1">
    <location>
        <begin position="578"/>
        <end position="592"/>
    </location>
</feature>
<dbReference type="AlphaFoldDB" id="A0A0J6WL06"/>
<protein>
    <submittedName>
        <fullName evidence="2">Uncharacterized protein</fullName>
    </submittedName>
</protein>
<dbReference type="Proteomes" id="UP000036513">
    <property type="component" value="Unassembled WGS sequence"/>
</dbReference>
<proteinExistence type="predicted"/>
<dbReference type="STRING" id="37916.MCHLDSM_01015"/>
<feature type="compositionally biased region" description="Low complexity" evidence="1">
    <location>
        <begin position="483"/>
        <end position="528"/>
    </location>
</feature>
<sequence length="687" mass="66129">MELSARPLFRTGIAFTMASAIALSPVIATNQHPLGLPVHLPQVSISEVQLAAAISPRDVAALTANLNAALASAGSTVTALVDNASHSLTSALNTASGLNTSLWDQLIAAAAGSPTLKAVLVALKAASGGALLQLNNTVGATGDGITLTTGQISELLTSTVTGTVGTVAQAVASVVNNPLAASSYIGLLNTPFGVAGLALQDGITGVSQLGATGLHLVNDLVHGVTAQVTNALDAVNRLLDAGKTVTDIALVNGALTAVQGIVSAPVSAIVAGVNGIASAVTNAGVSALGLVAGGANTIVGTWLGSGSTPGAVIGAISAVGQEPLSLGSYTRAVSILVGAAGSTVGTVANTVTAFASMPFRFAADLTGPGAQVVNSLVSGVATAASGLLLAAGLSPLVAGLPNNLATVVTGAINVAALATTATLNAIATAIDVGHAIGGWVTSFKSAAAPVALSTLSVAEADSAMDSSAGADDRGVPNSPHPLATQQKAAAATTAPDSAAATTPPESAATADVDDAAASTSTSATPAASDPDRQDASPRTDTPSATTPSGKTDPDATATTASGEPATAKDSDESATAKGADESATAKDTDKPPTVKPKPGTSAAGASTVDKTADTYGRHAATPPQNATARASTAATKGADSGTSESGGRHRRDEGTSQKGGSNADAGSASHETTGGGRHASGKDAAAA</sequence>
<keyword evidence="3" id="KW-1185">Reference proteome</keyword>